<dbReference type="InterPro" id="IPR044929">
    <property type="entry name" value="DNA/RNA_non-sp_Endonuclease_sf"/>
</dbReference>
<evidence type="ECO:0000313" key="15">
    <source>
        <dbReference type="EMBL" id="CAJ0726667.1"/>
    </source>
</evidence>
<protein>
    <recommendedName>
        <fullName evidence="10">Endonuclease</fullName>
        <ecNumber evidence="10">3.1.30.-</ecNumber>
    </recommendedName>
</protein>
<evidence type="ECO:0000313" key="16">
    <source>
        <dbReference type="EMBL" id="MBX3892264.1"/>
    </source>
</evidence>
<feature type="domain" description="ENPP1-3/EXOG-like endonuclease/phosphodiesterase" evidence="13">
    <location>
        <begin position="51"/>
        <end position="242"/>
    </location>
</feature>
<dbReference type="PANTHER" id="PTHR13966">
    <property type="entry name" value="ENDONUCLEASE RELATED"/>
    <property type="match status" value="1"/>
</dbReference>
<keyword evidence="7" id="KW-0460">Magnesium</keyword>
<evidence type="ECO:0000256" key="6">
    <source>
        <dbReference type="ARBA" id="ARBA00022801"/>
    </source>
</evidence>
<keyword evidence="12" id="KW-0732">Signal</keyword>
<evidence type="ECO:0000256" key="11">
    <source>
        <dbReference type="SAM" id="MobiDB-lite"/>
    </source>
</evidence>
<comment type="caution">
    <text evidence="16">The sequence shown here is derived from an EMBL/GenBank/DDBJ whole genome shotgun (WGS) entry which is preliminary data.</text>
</comment>
<feature type="region of interest" description="Disordered" evidence="11">
    <location>
        <begin position="246"/>
        <end position="265"/>
    </location>
</feature>
<dbReference type="Pfam" id="PF01223">
    <property type="entry name" value="Endonuclease_NS"/>
    <property type="match status" value="1"/>
</dbReference>
<reference evidence="16" key="1">
    <citation type="submission" date="2018-06" db="EMBL/GenBank/DDBJ databases">
        <authorList>
            <person name="O'Rourke A."/>
        </authorList>
    </citation>
    <scope>NUCLEOTIDE SEQUENCE</scope>
    <source>
        <strain evidence="16">132550021-3</strain>
    </source>
</reference>
<dbReference type="GO" id="GO:0003676">
    <property type="term" value="F:nucleic acid binding"/>
    <property type="evidence" value="ECO:0007669"/>
    <property type="project" value="InterPro"/>
</dbReference>
<keyword evidence="5 10" id="KW-0255">Endonuclease</keyword>
<evidence type="ECO:0000256" key="12">
    <source>
        <dbReference type="SAM" id="SignalP"/>
    </source>
</evidence>
<dbReference type="GO" id="GO:0046872">
    <property type="term" value="F:metal ion binding"/>
    <property type="evidence" value="ECO:0007669"/>
    <property type="project" value="UniProtKB-KW"/>
</dbReference>
<evidence type="ECO:0000256" key="10">
    <source>
        <dbReference type="RuleBase" id="RU366055"/>
    </source>
</evidence>
<name>A0A2P4RAJ2_RALPI</name>
<evidence type="ECO:0000313" key="17">
    <source>
        <dbReference type="Proteomes" id="UP001189303"/>
    </source>
</evidence>
<feature type="signal peptide" evidence="12">
    <location>
        <begin position="1"/>
        <end position="20"/>
    </location>
</feature>
<dbReference type="AlphaFoldDB" id="A0A2P4RAJ2"/>
<dbReference type="InterPro" id="IPR040255">
    <property type="entry name" value="Non-specific_endonuclease"/>
</dbReference>
<dbReference type="SMART" id="SM00477">
    <property type="entry name" value="NUC"/>
    <property type="match status" value="1"/>
</dbReference>
<feature type="domain" description="DNA/RNA non-specific endonuclease/pyrophosphatase/phosphodiesterase" evidence="14">
    <location>
        <begin position="50"/>
        <end position="242"/>
    </location>
</feature>
<evidence type="ECO:0000259" key="14">
    <source>
        <dbReference type="SMART" id="SM00892"/>
    </source>
</evidence>
<evidence type="ECO:0000256" key="4">
    <source>
        <dbReference type="ARBA" id="ARBA00022723"/>
    </source>
</evidence>
<gene>
    <name evidence="16" type="ORF">DEE74_20570</name>
    <name evidence="15" type="ORF">R38712_03126</name>
</gene>
<feature type="binding site" evidence="9">
    <location>
        <position position="148"/>
    </location>
    <ligand>
        <name>Mg(2+)</name>
        <dbReference type="ChEBI" id="CHEBI:18420"/>
        <note>catalytic</note>
    </ligand>
</feature>
<dbReference type="InterPro" id="IPR020821">
    <property type="entry name" value="ENPP1-3/EXOG-like_nuc-like"/>
</dbReference>
<keyword evidence="6 10" id="KW-0378">Hydrolase</keyword>
<evidence type="ECO:0000256" key="9">
    <source>
        <dbReference type="PIRSR" id="PIRSR640255-2"/>
    </source>
</evidence>
<dbReference type="GO" id="GO:0004519">
    <property type="term" value="F:endonuclease activity"/>
    <property type="evidence" value="ECO:0007669"/>
    <property type="project" value="UniProtKB-UniRule"/>
</dbReference>
<dbReference type="PANTHER" id="PTHR13966:SF5">
    <property type="entry name" value="ENDONUCLEASE G, MITOCHONDRIAL"/>
    <property type="match status" value="1"/>
</dbReference>
<reference evidence="15 17" key="2">
    <citation type="submission" date="2023-07" db="EMBL/GenBank/DDBJ databases">
        <authorList>
            <person name="Peeters C."/>
        </authorList>
    </citation>
    <scope>NUCLEOTIDE SEQUENCE [LARGE SCALE GENOMIC DNA]</scope>
    <source>
        <strain evidence="15 17">R-38712</strain>
    </source>
</reference>
<dbReference type="RefSeq" id="WP_012435660.1">
    <property type="nucleotide sequence ID" value="NZ_CATWFT010000009.1"/>
</dbReference>
<dbReference type="InterPro" id="IPR001604">
    <property type="entry name" value="Endo_G_ENPP1-like_dom"/>
</dbReference>
<sequence>MLKKTLLFVALSAFLQVAGASPDHCGASVADGAQPKVLSSKHAGASHLLCYRAYAVLVSSATRTPLWSAEHLTAQAVNQARELPRESDFFEETSLPATARATLQDYHGSSHVQIDRGHMSPSGDFGDLASQQESFSLANVVPQNSVSNRRMWSHLETSTRRLVRQTGEAYVVTGPAFTDGKARYLNEHVRVPDYLWKAIYVPGVGAAAYIAPNDATPKYAVVSIAKLAQFTGVDPFPRLPAATRDQAMELPPPTPHPHEKAGRQTTLNDLLSRAPAAEVEDVGPTAVARVPNVWRLARAISAAVR</sequence>
<evidence type="ECO:0000256" key="3">
    <source>
        <dbReference type="ARBA" id="ARBA00022722"/>
    </source>
</evidence>
<dbReference type="EMBL" id="QGBI01000023">
    <property type="protein sequence ID" value="MBX3892264.1"/>
    <property type="molecule type" value="Genomic_DNA"/>
</dbReference>
<evidence type="ECO:0000256" key="1">
    <source>
        <dbReference type="ARBA" id="ARBA00001946"/>
    </source>
</evidence>
<dbReference type="GO" id="GO:0016787">
    <property type="term" value="F:hydrolase activity"/>
    <property type="evidence" value="ECO:0007669"/>
    <property type="project" value="UniProtKB-KW"/>
</dbReference>
<dbReference type="InterPro" id="IPR018524">
    <property type="entry name" value="DNA/RNA_endonuclease_AS"/>
</dbReference>
<dbReference type="EMBL" id="CATWFT010000009">
    <property type="protein sequence ID" value="CAJ0726667.1"/>
    <property type="molecule type" value="Genomic_DNA"/>
</dbReference>
<dbReference type="PROSITE" id="PS01070">
    <property type="entry name" value="NUCLEASE_NON_SPEC"/>
    <property type="match status" value="1"/>
</dbReference>
<dbReference type="InterPro" id="IPR044925">
    <property type="entry name" value="His-Me_finger_sf"/>
</dbReference>
<feature type="chain" id="PRO_5044384701" description="Endonuclease" evidence="12">
    <location>
        <begin position="21"/>
        <end position="305"/>
    </location>
</feature>
<dbReference type="SMART" id="SM00892">
    <property type="entry name" value="Endonuclease_NS"/>
    <property type="match status" value="1"/>
</dbReference>
<dbReference type="EC" id="3.1.30.-" evidence="10"/>
<comment type="cofactor">
    <cofactor evidence="1 10">
        <name>Mg(2+)</name>
        <dbReference type="ChEBI" id="CHEBI:18420"/>
    </cofactor>
</comment>
<comment type="similarity">
    <text evidence="2 10">Belongs to the DNA/RNA non-specific endonuclease family.</text>
</comment>
<evidence type="ECO:0000256" key="2">
    <source>
        <dbReference type="ARBA" id="ARBA00010052"/>
    </source>
</evidence>
<dbReference type="SUPFAM" id="SSF54060">
    <property type="entry name" value="His-Me finger endonucleases"/>
    <property type="match status" value="1"/>
</dbReference>
<dbReference type="OMA" id="MANVVPQ"/>
<keyword evidence="17" id="KW-1185">Reference proteome</keyword>
<feature type="active site" description="Proton acceptor" evidence="8">
    <location>
        <position position="118"/>
    </location>
</feature>
<accession>A0A2P4RAJ2</accession>
<keyword evidence="3 10" id="KW-0540">Nuclease</keyword>
<evidence type="ECO:0000313" key="18">
    <source>
        <dbReference type="Proteomes" id="UP001199322"/>
    </source>
</evidence>
<dbReference type="Proteomes" id="UP001189303">
    <property type="component" value="Unassembled WGS sequence"/>
</dbReference>
<evidence type="ECO:0000256" key="8">
    <source>
        <dbReference type="PIRSR" id="PIRSR640255-1"/>
    </source>
</evidence>
<dbReference type="Gene3D" id="3.40.570.10">
    <property type="entry name" value="Extracellular Endonuclease, subunit A"/>
    <property type="match status" value="1"/>
</dbReference>
<keyword evidence="4 9" id="KW-0479">Metal-binding</keyword>
<organism evidence="16 18">
    <name type="scientific">Ralstonia pickettii</name>
    <name type="common">Burkholderia pickettii</name>
    <dbReference type="NCBI Taxonomy" id="329"/>
    <lineage>
        <taxon>Bacteria</taxon>
        <taxon>Pseudomonadati</taxon>
        <taxon>Pseudomonadota</taxon>
        <taxon>Betaproteobacteria</taxon>
        <taxon>Burkholderiales</taxon>
        <taxon>Burkholderiaceae</taxon>
        <taxon>Ralstonia</taxon>
    </lineage>
</organism>
<dbReference type="Proteomes" id="UP001199322">
    <property type="component" value="Unassembled WGS sequence"/>
</dbReference>
<evidence type="ECO:0000256" key="7">
    <source>
        <dbReference type="ARBA" id="ARBA00022842"/>
    </source>
</evidence>
<evidence type="ECO:0000259" key="13">
    <source>
        <dbReference type="SMART" id="SM00477"/>
    </source>
</evidence>
<proteinExistence type="inferred from homology"/>
<evidence type="ECO:0000256" key="5">
    <source>
        <dbReference type="ARBA" id="ARBA00022759"/>
    </source>
</evidence>